<dbReference type="EMBL" id="KN880608">
    <property type="protein sequence ID" value="KIY65004.1"/>
    <property type="molecule type" value="Genomic_DNA"/>
</dbReference>
<evidence type="ECO:0000313" key="2">
    <source>
        <dbReference type="Proteomes" id="UP000054007"/>
    </source>
</evidence>
<accession>A0A0D7B492</accession>
<keyword evidence="2" id="KW-1185">Reference proteome</keyword>
<evidence type="ECO:0000313" key="1">
    <source>
        <dbReference type="EMBL" id="KIY65004.1"/>
    </source>
</evidence>
<dbReference type="Proteomes" id="UP000054007">
    <property type="component" value="Unassembled WGS sequence"/>
</dbReference>
<evidence type="ECO:0008006" key="3">
    <source>
        <dbReference type="Google" id="ProtNLM"/>
    </source>
</evidence>
<reference evidence="1 2" key="1">
    <citation type="journal article" date="2015" name="Fungal Genet. Biol.">
        <title>Evolution of novel wood decay mechanisms in Agaricales revealed by the genome sequences of Fistulina hepatica and Cylindrobasidium torrendii.</title>
        <authorList>
            <person name="Floudas D."/>
            <person name="Held B.W."/>
            <person name="Riley R."/>
            <person name="Nagy L.G."/>
            <person name="Koehler G."/>
            <person name="Ransdell A.S."/>
            <person name="Younus H."/>
            <person name="Chow J."/>
            <person name="Chiniquy J."/>
            <person name="Lipzen A."/>
            <person name="Tritt A."/>
            <person name="Sun H."/>
            <person name="Haridas S."/>
            <person name="LaButti K."/>
            <person name="Ohm R.A."/>
            <person name="Kues U."/>
            <person name="Blanchette R.A."/>
            <person name="Grigoriev I.V."/>
            <person name="Minto R.E."/>
            <person name="Hibbett D.S."/>
        </authorList>
    </citation>
    <scope>NUCLEOTIDE SEQUENCE [LARGE SCALE GENOMIC DNA]</scope>
    <source>
        <strain evidence="1 2">FP15055 ss-10</strain>
    </source>
</reference>
<sequence length="412" mass="46613">MAVFPLELKLRILDELRCISPDALHPTMSLVWPDAIEYIRRAVFQSLVLRSSCHIGHRISNILAFPENLTAHANTIRVWEHGSDVGRITSNSPFYSLLERLQNLHTLTLSGVVYSWIPAPHQMTFESVCAARIVNLDLRSCFFQALDFGRLLVGMRHLKTLSISCLTFLSREGVRQGHPDFPVLHAPKPCLDVLNITIQTPHDNTILELLNDGPRSPISLGALRKLSIVGGYWNGQLQRVVDRTQETLQAIELDSMRARPIFDFTALDSDLSPRLRLEEFHVKFDLREVSYFAKRNVPFDINSVRPFLQDCVESVKTLRFTFVLFNMAYGMKPVDVIPPALGPLLADFPALKLRINLVLDQVEDAAKMEVAALETMKERVPELHRQWFEGGYAPGRLTVSMQCGEDPSIPPL</sequence>
<dbReference type="SUPFAM" id="SSF52047">
    <property type="entry name" value="RNI-like"/>
    <property type="match status" value="1"/>
</dbReference>
<name>A0A0D7B492_9AGAR</name>
<gene>
    <name evidence="1" type="ORF">CYLTODRAFT_492641</name>
</gene>
<proteinExistence type="predicted"/>
<dbReference type="AlphaFoldDB" id="A0A0D7B492"/>
<organism evidence="1 2">
    <name type="scientific">Cylindrobasidium torrendii FP15055 ss-10</name>
    <dbReference type="NCBI Taxonomy" id="1314674"/>
    <lineage>
        <taxon>Eukaryota</taxon>
        <taxon>Fungi</taxon>
        <taxon>Dikarya</taxon>
        <taxon>Basidiomycota</taxon>
        <taxon>Agaricomycotina</taxon>
        <taxon>Agaricomycetes</taxon>
        <taxon>Agaricomycetidae</taxon>
        <taxon>Agaricales</taxon>
        <taxon>Marasmiineae</taxon>
        <taxon>Physalacriaceae</taxon>
        <taxon>Cylindrobasidium</taxon>
    </lineage>
</organism>
<protein>
    <recommendedName>
        <fullName evidence="3">F-box domain-containing protein</fullName>
    </recommendedName>
</protein>